<proteinExistence type="predicted"/>
<dbReference type="InterPro" id="IPR006528">
    <property type="entry name" value="Phage_head_morphogenesis_dom"/>
</dbReference>
<evidence type="ECO:0000313" key="3">
    <source>
        <dbReference type="Proteomes" id="UP001312908"/>
    </source>
</evidence>
<dbReference type="Pfam" id="PF04233">
    <property type="entry name" value="Phage_Mu_F"/>
    <property type="match status" value="1"/>
</dbReference>
<dbReference type="RefSeq" id="WP_394819455.1">
    <property type="nucleotide sequence ID" value="NZ_JAWJZY010000002.1"/>
</dbReference>
<dbReference type="EMBL" id="JAWJZY010000002">
    <property type="protein sequence ID" value="MEE8658535.1"/>
    <property type="molecule type" value="Genomic_DNA"/>
</dbReference>
<sequence>MAIRAPSSRPLILPPYKPSAAQRDGYQGELNRLLREMSRDLITSLASPENEAPSIAMDALSFEQIARTFDRLNKKWIDAWFQRAPDIAANAVTGMSAHADRQFSASLKRAGFAIDFRPTPELSSKIGFAAQYNTSLIKSIGTQYLDQVANLVTQAALKGGDAATLAKNLRERFGVAKSRAALIARDQNAKITALVTNERRAESGLFFARWHHSAGVHEPRPDHLAAGLKGLIFDIRKGAYLERKWVQPGEEINCHCSSSTIIPSLEHIDPFILQKLAA</sequence>
<protein>
    <recommendedName>
        <fullName evidence="1">Phage head morphogenesis domain-containing protein</fullName>
    </recommendedName>
</protein>
<gene>
    <name evidence="2" type="ORF">DOFOFD_05875</name>
</gene>
<name>A0ABU7U0X6_9PROT</name>
<reference evidence="2 3" key="1">
    <citation type="submission" date="2023-10" db="EMBL/GenBank/DDBJ databases">
        <title>Sorlinia euscelidii gen. nov., sp. nov., an acetic acid bacteria isolated from the gut of Euscelidius variegatus emitter.</title>
        <authorList>
            <person name="Michoud G."/>
            <person name="Marasco R."/>
            <person name="Seferji K."/>
            <person name="Gonella E."/>
            <person name="Garuglieri E."/>
            <person name="Alma A."/>
            <person name="Mapelli F."/>
            <person name="Borin S."/>
            <person name="Daffonchio D."/>
            <person name="Crotti E."/>
        </authorList>
    </citation>
    <scope>NUCLEOTIDE SEQUENCE [LARGE SCALE GENOMIC DNA]</scope>
    <source>
        <strain evidence="2 3">EV16P</strain>
    </source>
</reference>
<accession>A0ABU7U0X6</accession>
<comment type="caution">
    <text evidence="2">The sequence shown here is derived from an EMBL/GenBank/DDBJ whole genome shotgun (WGS) entry which is preliminary data.</text>
</comment>
<keyword evidence="3" id="KW-1185">Reference proteome</keyword>
<evidence type="ECO:0000259" key="1">
    <source>
        <dbReference type="Pfam" id="PF04233"/>
    </source>
</evidence>
<feature type="domain" description="Phage head morphogenesis" evidence="1">
    <location>
        <begin position="146"/>
        <end position="257"/>
    </location>
</feature>
<dbReference type="Proteomes" id="UP001312908">
    <property type="component" value="Unassembled WGS sequence"/>
</dbReference>
<organism evidence="2 3">
    <name type="scientific">Sorlinia euscelidii</name>
    <dbReference type="NCBI Taxonomy" id="3081148"/>
    <lineage>
        <taxon>Bacteria</taxon>
        <taxon>Pseudomonadati</taxon>
        <taxon>Pseudomonadota</taxon>
        <taxon>Alphaproteobacteria</taxon>
        <taxon>Acetobacterales</taxon>
        <taxon>Acetobacteraceae</taxon>
        <taxon>Sorlinia</taxon>
    </lineage>
</organism>
<evidence type="ECO:0000313" key="2">
    <source>
        <dbReference type="EMBL" id="MEE8658535.1"/>
    </source>
</evidence>